<evidence type="ECO:0000256" key="4">
    <source>
        <dbReference type="ARBA" id="ARBA00022695"/>
    </source>
</evidence>
<dbReference type="Pfam" id="PF09115">
    <property type="entry name" value="DNApol3-delta_C"/>
    <property type="match status" value="1"/>
</dbReference>
<gene>
    <name evidence="9" type="ORF">GCM10008905_28130</name>
</gene>
<name>A0ABN1J574_9CLOT</name>
<dbReference type="NCBIfam" id="NF004047">
    <property type="entry name" value="PRK05564.1"/>
    <property type="match status" value="1"/>
</dbReference>
<evidence type="ECO:0000256" key="1">
    <source>
        <dbReference type="ARBA" id="ARBA00012417"/>
    </source>
</evidence>
<evidence type="ECO:0000313" key="10">
    <source>
        <dbReference type="Proteomes" id="UP001500339"/>
    </source>
</evidence>
<evidence type="ECO:0000256" key="7">
    <source>
        <dbReference type="ARBA" id="ARBA00049244"/>
    </source>
</evidence>
<evidence type="ECO:0000313" key="9">
    <source>
        <dbReference type="EMBL" id="GAA0728799.1"/>
    </source>
</evidence>
<sequence length="311" mass="35747">MDGIIGHTHIKNQIVKSISSGRFAHAYLICGEDGIGKSLIAKATACLLLGKEENKEYVDIIECKVGKNKKSIGVDEIRGVIEEINNKPFEGDKKVIIIYNAELMTAQAQNSFLKTLEEPPKGVFMIMLCEETENILDTIKSRCQIYKLNHLSKEEMHKFLTEKYSDLSEDEVNMISIISDCVPGKAEEYIKNSTLKEVRDNVLYILANLRNRDLDILKFEENFTKHKGMWKETLTWFLSYIRDVMIYKETGKNSLIINIDKIEDIKRLSEIFSFTQLGDIMEIIKNTREKLESNVNTSLVFDTMLLKMQEV</sequence>
<organism evidence="9 10">
    <name type="scientific">Clostridium malenominatum</name>
    <dbReference type="NCBI Taxonomy" id="1539"/>
    <lineage>
        <taxon>Bacteria</taxon>
        <taxon>Bacillati</taxon>
        <taxon>Bacillota</taxon>
        <taxon>Clostridia</taxon>
        <taxon>Eubacteriales</taxon>
        <taxon>Clostridiaceae</taxon>
        <taxon>Clostridium</taxon>
    </lineage>
</organism>
<keyword evidence="6" id="KW-0239">DNA-directed DNA polymerase</keyword>
<accession>A0ABN1J574</accession>
<dbReference type="PANTHER" id="PTHR11669">
    <property type="entry name" value="REPLICATION FACTOR C / DNA POLYMERASE III GAMMA-TAU SUBUNIT"/>
    <property type="match status" value="1"/>
</dbReference>
<dbReference type="SUPFAM" id="SSF52540">
    <property type="entry name" value="P-loop containing nucleoside triphosphate hydrolases"/>
    <property type="match status" value="1"/>
</dbReference>
<dbReference type="InterPro" id="IPR015199">
    <property type="entry name" value="DNA_pol_III_delta_C"/>
</dbReference>
<keyword evidence="5" id="KW-0235">DNA replication</keyword>
<protein>
    <recommendedName>
        <fullName evidence="2">DNA polymerase III subunit delta'</fullName>
        <ecNumber evidence="1">2.7.7.7</ecNumber>
    </recommendedName>
</protein>
<dbReference type="RefSeq" id="WP_343770650.1">
    <property type="nucleotide sequence ID" value="NZ_BAAACF010000003.1"/>
</dbReference>
<dbReference type="InterPro" id="IPR050238">
    <property type="entry name" value="DNA_Rep/Repair_Clamp_Loader"/>
</dbReference>
<dbReference type="Pfam" id="PF13177">
    <property type="entry name" value="DNA_pol3_delta2"/>
    <property type="match status" value="1"/>
</dbReference>
<keyword evidence="10" id="KW-1185">Reference proteome</keyword>
<keyword evidence="4" id="KW-0548">Nucleotidyltransferase</keyword>
<comment type="catalytic activity">
    <reaction evidence="7">
        <text>DNA(n) + a 2'-deoxyribonucleoside 5'-triphosphate = DNA(n+1) + diphosphate</text>
        <dbReference type="Rhea" id="RHEA:22508"/>
        <dbReference type="Rhea" id="RHEA-COMP:17339"/>
        <dbReference type="Rhea" id="RHEA-COMP:17340"/>
        <dbReference type="ChEBI" id="CHEBI:33019"/>
        <dbReference type="ChEBI" id="CHEBI:61560"/>
        <dbReference type="ChEBI" id="CHEBI:173112"/>
        <dbReference type="EC" id="2.7.7.7"/>
    </reaction>
</comment>
<dbReference type="Proteomes" id="UP001500339">
    <property type="component" value="Unassembled WGS sequence"/>
</dbReference>
<feature type="domain" description="DNA polymerase III delta subunit C-terminal" evidence="8">
    <location>
        <begin position="197"/>
        <end position="309"/>
    </location>
</feature>
<dbReference type="PANTHER" id="PTHR11669:SF8">
    <property type="entry name" value="DNA POLYMERASE III SUBUNIT DELTA"/>
    <property type="match status" value="1"/>
</dbReference>
<evidence type="ECO:0000256" key="5">
    <source>
        <dbReference type="ARBA" id="ARBA00022705"/>
    </source>
</evidence>
<proteinExistence type="predicted"/>
<dbReference type="Gene3D" id="1.20.272.10">
    <property type="match status" value="1"/>
</dbReference>
<dbReference type="EMBL" id="BAAACF010000003">
    <property type="protein sequence ID" value="GAA0728799.1"/>
    <property type="molecule type" value="Genomic_DNA"/>
</dbReference>
<evidence type="ECO:0000256" key="3">
    <source>
        <dbReference type="ARBA" id="ARBA00022679"/>
    </source>
</evidence>
<evidence type="ECO:0000256" key="2">
    <source>
        <dbReference type="ARBA" id="ARBA00014363"/>
    </source>
</evidence>
<comment type="caution">
    <text evidence="9">The sequence shown here is derived from an EMBL/GenBank/DDBJ whole genome shotgun (WGS) entry which is preliminary data.</text>
</comment>
<evidence type="ECO:0000256" key="6">
    <source>
        <dbReference type="ARBA" id="ARBA00022932"/>
    </source>
</evidence>
<keyword evidence="3" id="KW-0808">Transferase</keyword>
<dbReference type="InterPro" id="IPR027417">
    <property type="entry name" value="P-loop_NTPase"/>
</dbReference>
<evidence type="ECO:0000259" key="8">
    <source>
        <dbReference type="Pfam" id="PF09115"/>
    </source>
</evidence>
<dbReference type="Gene3D" id="3.40.50.300">
    <property type="entry name" value="P-loop containing nucleotide triphosphate hydrolases"/>
    <property type="match status" value="1"/>
</dbReference>
<dbReference type="EC" id="2.7.7.7" evidence="1"/>
<reference evidence="9 10" key="1">
    <citation type="journal article" date="2019" name="Int. J. Syst. Evol. Microbiol.">
        <title>The Global Catalogue of Microorganisms (GCM) 10K type strain sequencing project: providing services to taxonomists for standard genome sequencing and annotation.</title>
        <authorList>
            <consortium name="The Broad Institute Genomics Platform"/>
            <consortium name="The Broad Institute Genome Sequencing Center for Infectious Disease"/>
            <person name="Wu L."/>
            <person name="Ma J."/>
        </authorList>
    </citation>
    <scope>NUCLEOTIDE SEQUENCE [LARGE SCALE GENOMIC DNA]</scope>
    <source>
        <strain evidence="9 10">JCM 1405</strain>
    </source>
</reference>